<dbReference type="GO" id="GO:0000140">
    <property type="term" value="F:acylglycerone-phosphate reductase (NADP+) activity"/>
    <property type="evidence" value="ECO:0007669"/>
    <property type="project" value="TreeGrafter"/>
</dbReference>
<dbReference type="PRINTS" id="PR00081">
    <property type="entry name" value="GDHRDH"/>
</dbReference>
<keyword evidence="2" id="KW-0521">NADP</keyword>
<dbReference type="GO" id="GO:0006654">
    <property type="term" value="P:phosphatidic acid biosynthetic process"/>
    <property type="evidence" value="ECO:0007669"/>
    <property type="project" value="TreeGrafter"/>
</dbReference>
<dbReference type="SUPFAM" id="SSF51735">
    <property type="entry name" value="NAD(P)-binding Rossmann-fold domains"/>
    <property type="match status" value="1"/>
</dbReference>
<dbReference type="PANTHER" id="PTHR44169:SF6">
    <property type="entry name" value="NADPH-DEPENDENT 1-ACYLDIHYDROXYACETONE PHOSPHATE REDUCTASE"/>
    <property type="match status" value="1"/>
</dbReference>
<sequence length="288" mass="31051">MVDRNAEGPQAGQKTALVTGSGVGGIGGSLATELHEAGYFVFCAVRQTSAIRQLLRPGMVAVELDVTSSDSVAAAARTVSARASDGLDVLVNNAGLATHRPALDLDLDVDGVVASMFDVNVLGVMRVVKAFSDLLIRAGGCVVNIGSIAPILPLPYSSAYNATKAALHAYGDCLHMELKPLGVDVLTMITGGVKSNLVRETSPSLPDHSRYLPVQKYWLQRVTASQDGAMDTDEYARSVVREIQKKKRPIWSWSGGSAWLAFFLHHFVPRRVRFYMMARKFGLHLLGR</sequence>
<keyword evidence="5" id="KW-0472">Membrane</keyword>
<evidence type="ECO:0000313" key="7">
    <source>
        <dbReference type="Proteomes" id="UP000594364"/>
    </source>
</evidence>
<evidence type="ECO:0000313" key="6">
    <source>
        <dbReference type="EMBL" id="QPG93501.1"/>
    </source>
</evidence>
<dbReference type="EMBL" id="CP031385">
    <property type="protein sequence ID" value="QPG93501.1"/>
    <property type="molecule type" value="Genomic_DNA"/>
</dbReference>
<dbReference type="PROSITE" id="PS00061">
    <property type="entry name" value="ADH_SHORT"/>
    <property type="match status" value="1"/>
</dbReference>
<dbReference type="GO" id="GO:0004806">
    <property type="term" value="F:triacylglycerol lipase activity"/>
    <property type="evidence" value="ECO:0007669"/>
    <property type="project" value="TreeGrafter"/>
</dbReference>
<keyword evidence="5" id="KW-1133">Transmembrane helix</keyword>
<dbReference type="Gene3D" id="3.40.50.720">
    <property type="entry name" value="NAD(P)-binding Rossmann-like Domain"/>
    <property type="match status" value="1"/>
</dbReference>
<dbReference type="GO" id="GO:0005783">
    <property type="term" value="C:endoplasmic reticulum"/>
    <property type="evidence" value="ECO:0007669"/>
    <property type="project" value="TreeGrafter"/>
</dbReference>
<proteinExistence type="inferred from homology"/>
<evidence type="ECO:0000256" key="2">
    <source>
        <dbReference type="ARBA" id="ARBA00022857"/>
    </source>
</evidence>
<evidence type="ECO:0008006" key="8">
    <source>
        <dbReference type="Google" id="ProtNLM"/>
    </source>
</evidence>
<dbReference type="Pfam" id="PF00106">
    <property type="entry name" value="adh_short"/>
    <property type="match status" value="1"/>
</dbReference>
<evidence type="ECO:0000256" key="5">
    <source>
        <dbReference type="SAM" id="Phobius"/>
    </source>
</evidence>
<dbReference type="GO" id="GO:0019433">
    <property type="term" value="P:triglyceride catabolic process"/>
    <property type="evidence" value="ECO:0007669"/>
    <property type="project" value="TreeGrafter"/>
</dbReference>
<dbReference type="Proteomes" id="UP000594364">
    <property type="component" value="Chromosome 1"/>
</dbReference>
<dbReference type="InterPro" id="IPR036291">
    <property type="entry name" value="NAD(P)-bd_dom_sf"/>
</dbReference>
<accession>A0A7S9KK14</accession>
<organism evidence="6 7">
    <name type="scientific">Epichloe festucae (strain Fl1)</name>
    <dbReference type="NCBI Taxonomy" id="877507"/>
    <lineage>
        <taxon>Eukaryota</taxon>
        <taxon>Fungi</taxon>
        <taxon>Dikarya</taxon>
        <taxon>Ascomycota</taxon>
        <taxon>Pezizomycotina</taxon>
        <taxon>Sordariomycetes</taxon>
        <taxon>Hypocreomycetidae</taxon>
        <taxon>Hypocreales</taxon>
        <taxon>Clavicipitaceae</taxon>
        <taxon>Epichloe</taxon>
    </lineage>
</organism>
<dbReference type="PANTHER" id="PTHR44169">
    <property type="entry name" value="NADPH-DEPENDENT 1-ACYLDIHYDROXYACETONE PHOSPHATE REDUCTASE"/>
    <property type="match status" value="1"/>
</dbReference>
<reference evidence="6 7" key="1">
    <citation type="journal article" date="2018" name="PLoS Genet.">
        <title>Repeat elements organise 3D genome structure and mediate transcription in the filamentous fungus Epichloe festucae.</title>
        <authorList>
            <person name="Winter D.J."/>
            <person name="Ganley A.R.D."/>
            <person name="Young C.A."/>
            <person name="Liachko I."/>
            <person name="Schardl C.L."/>
            <person name="Dupont P.Y."/>
            <person name="Berry D."/>
            <person name="Ram A."/>
            <person name="Scott B."/>
            <person name="Cox M.P."/>
        </authorList>
    </citation>
    <scope>NUCLEOTIDE SEQUENCE [LARGE SCALE GENOMIC DNA]</scope>
    <source>
        <strain evidence="6 7">Fl1</strain>
    </source>
</reference>
<gene>
    <name evidence="6" type="ORF">C2857_000211</name>
</gene>
<feature type="transmembrane region" description="Helical" evidence="5">
    <location>
        <begin position="250"/>
        <end position="268"/>
    </location>
</feature>
<dbReference type="InterPro" id="IPR020904">
    <property type="entry name" value="Sc_DH/Rdtase_CS"/>
</dbReference>
<evidence type="ECO:0000256" key="1">
    <source>
        <dbReference type="ARBA" id="ARBA00006484"/>
    </source>
</evidence>
<keyword evidence="5" id="KW-0812">Transmembrane</keyword>
<name>A0A7S9KK14_EPIFF</name>
<keyword evidence="3" id="KW-0560">Oxidoreductase</keyword>
<comment type="similarity">
    <text evidence="1 4">Belongs to the short-chain dehydrogenases/reductases (SDR) family.</text>
</comment>
<protein>
    <recommendedName>
        <fullName evidence="8">NADPH-dependent 1-acyldihydroxyacetone phosphate reductase</fullName>
    </recommendedName>
</protein>
<dbReference type="InterPro" id="IPR002347">
    <property type="entry name" value="SDR_fam"/>
</dbReference>
<evidence type="ECO:0000256" key="4">
    <source>
        <dbReference type="RuleBase" id="RU000363"/>
    </source>
</evidence>
<dbReference type="PRINTS" id="PR00080">
    <property type="entry name" value="SDRFAMILY"/>
</dbReference>
<keyword evidence="7" id="KW-1185">Reference proteome</keyword>
<dbReference type="GO" id="GO:0005811">
    <property type="term" value="C:lipid droplet"/>
    <property type="evidence" value="ECO:0007669"/>
    <property type="project" value="TreeGrafter"/>
</dbReference>
<evidence type="ECO:0000256" key="3">
    <source>
        <dbReference type="ARBA" id="ARBA00023002"/>
    </source>
</evidence>
<dbReference type="OrthoDB" id="2102561at2759"/>
<dbReference type="AlphaFoldDB" id="A0A7S9KK14"/>